<evidence type="ECO:0000256" key="2">
    <source>
        <dbReference type="ARBA" id="ARBA00009804"/>
    </source>
</evidence>
<feature type="active site" description="Proton acceptor" evidence="13">
    <location>
        <position position="524"/>
    </location>
</feature>
<dbReference type="Gene3D" id="3.30.200.20">
    <property type="entry name" value="Phosphorylase Kinase, domain 1"/>
    <property type="match status" value="2"/>
</dbReference>
<dbReference type="Proteomes" id="UP001208570">
    <property type="component" value="Unassembled WGS sequence"/>
</dbReference>
<feature type="binding site" evidence="14 15">
    <location>
        <position position="437"/>
    </location>
    <ligand>
        <name>ATP</name>
        <dbReference type="ChEBI" id="CHEBI:30616"/>
    </ligand>
</feature>
<dbReference type="InterPro" id="IPR000961">
    <property type="entry name" value="AGC-kinase_C"/>
</dbReference>
<dbReference type="PROSITE" id="PS50011">
    <property type="entry name" value="PROTEIN_KINASE_DOM"/>
    <property type="match status" value="2"/>
</dbReference>
<comment type="cofactor">
    <cofactor evidence="1 12">
        <name>Mg(2+)</name>
        <dbReference type="ChEBI" id="CHEBI:18420"/>
    </cofactor>
</comment>
<evidence type="ECO:0000256" key="16">
    <source>
        <dbReference type="SAM" id="MobiDB-lite"/>
    </source>
</evidence>
<feature type="domain" description="Protein kinase" evidence="17">
    <location>
        <begin position="33"/>
        <end position="301"/>
    </location>
</feature>
<feature type="domain" description="Protein kinase" evidence="17">
    <location>
        <begin position="408"/>
        <end position="668"/>
    </location>
</feature>
<dbReference type="InterPro" id="IPR016239">
    <property type="entry name" value="Ribosomal_S6_kinase_II"/>
</dbReference>
<evidence type="ECO:0000256" key="7">
    <source>
        <dbReference type="ARBA" id="ARBA00022741"/>
    </source>
</evidence>
<feature type="compositionally biased region" description="Low complexity" evidence="16">
    <location>
        <begin position="737"/>
        <end position="788"/>
    </location>
</feature>
<dbReference type="FunFam" id="1.10.510.10:FF:000157">
    <property type="entry name" value="Ribosomal protein S6 kinase"/>
    <property type="match status" value="1"/>
</dbReference>
<sequence>MVIDYQESIFDRELRKINEVNMQGKGRVSMEDFELLKVLGTGAYGKVFLVRKIGGADHHKLYAMKVLKKASIVQKTKTTEHTKTERQVLEVIRQNPFLVTLHYAFQTDAKLHLILDYVNGGEMFTHLYQREHFTEDQVRIYIGEIIVALETLHSLGIIYRDIKLENILLDSDGHIILTDFGLSKEFLPHEKIHRAYSFCGTIEYMAPEVVKAGNTGHDFAVDWWSLGVLTYELMTGASPFTVEGEKNSQPEISKRILRNSPPMPHHFSAELRDFILRLLIKDPKKRLGARGSEEVKRHPFFKMLNWDDLYYKRIPAPFRPQIKNETDVSNFSEEFTNMIPADSPAVIPLNGDKLFKGYSYVAPSILFSENQITQDFLNPSTENRPGDAHVCLASHFKNSPFFQIYEINLREEILGDGTFSVCRKCRHKQTGKEYAVKIVSKRIDASQEVELLRFLYGHPNIVKLHEVFHDELHSYLVLDLLKGGELLQRIRKKKHFTENEASEIMRKLVSAVHYMHQRGVVHRDLKPENLLFEDESEKANIKIVDFGFARVKNENQGLTTPCFSLHYAAPEVLKRATDKEGEYDESCDLWSLGVILYTMLSGKAPFQSRSRDASAAAIMKRIKGGEFSMKGKEWKDVSDQAKKLIKGLLTVDPRKRITMQDLRSSEWIQGSNAKLYSSTPLVTPNQLSLKQSNPLTINNQISATMDAFHMAQRVGFLLQDVTKAPLAQRRQKKRSSESTSTRSSSSDSLVSQHSHGSATPTKSTTPSPVMSSPNRNLSSNSQSSTTSTGFTPLFKKQQTSVKAKQDSGYFSFKESRIKALLPVTFTSTITSPSQPDTIQMTSSMASSSVISTTKRKLR</sequence>
<dbReference type="GO" id="GO:0000287">
    <property type="term" value="F:magnesium ion binding"/>
    <property type="evidence" value="ECO:0007669"/>
    <property type="project" value="InterPro"/>
</dbReference>
<evidence type="ECO:0000259" key="17">
    <source>
        <dbReference type="PROSITE" id="PS50011"/>
    </source>
</evidence>
<keyword evidence="6" id="KW-0677">Repeat</keyword>
<evidence type="ECO:0000256" key="5">
    <source>
        <dbReference type="ARBA" id="ARBA00022679"/>
    </source>
</evidence>
<comment type="caution">
    <text evidence="19">The sequence shown here is derived from an EMBL/GenBank/DDBJ whole genome shotgun (WGS) entry which is preliminary data.</text>
</comment>
<keyword evidence="20" id="KW-1185">Reference proteome</keyword>
<dbReference type="FunFam" id="3.30.200.20:FF:000686">
    <property type="entry name" value="Ribosomal protein S6 kinase"/>
    <property type="match status" value="1"/>
</dbReference>
<dbReference type="CDD" id="cd14092">
    <property type="entry name" value="STKc_MSK_C"/>
    <property type="match status" value="1"/>
</dbReference>
<comment type="catalytic activity">
    <reaction evidence="10 12">
        <text>L-threonyl-[protein] + ATP = O-phospho-L-threonyl-[protein] + ADP + H(+)</text>
        <dbReference type="Rhea" id="RHEA:46608"/>
        <dbReference type="Rhea" id="RHEA-COMP:11060"/>
        <dbReference type="Rhea" id="RHEA-COMP:11605"/>
        <dbReference type="ChEBI" id="CHEBI:15378"/>
        <dbReference type="ChEBI" id="CHEBI:30013"/>
        <dbReference type="ChEBI" id="CHEBI:30616"/>
        <dbReference type="ChEBI" id="CHEBI:61977"/>
        <dbReference type="ChEBI" id="CHEBI:456216"/>
        <dbReference type="EC" id="2.7.11.1"/>
    </reaction>
</comment>
<dbReference type="Gene3D" id="1.10.510.10">
    <property type="entry name" value="Transferase(Phosphotransferase) domain 1"/>
    <property type="match status" value="2"/>
</dbReference>
<evidence type="ECO:0000256" key="14">
    <source>
        <dbReference type="PIRSR" id="PIRSR000606-51"/>
    </source>
</evidence>
<dbReference type="Pfam" id="PF00069">
    <property type="entry name" value="Pkinase"/>
    <property type="match status" value="2"/>
</dbReference>
<evidence type="ECO:0000256" key="13">
    <source>
        <dbReference type="PIRSR" id="PIRSR000606-50"/>
    </source>
</evidence>
<dbReference type="GO" id="GO:0005524">
    <property type="term" value="F:ATP binding"/>
    <property type="evidence" value="ECO:0007669"/>
    <property type="project" value="UniProtKB-UniRule"/>
</dbReference>
<keyword evidence="4" id="KW-0597">Phosphoprotein</keyword>
<dbReference type="SMART" id="SM00220">
    <property type="entry name" value="S_TKc"/>
    <property type="match status" value="2"/>
</dbReference>
<keyword evidence="7 12" id="KW-0547">Nucleotide-binding</keyword>
<evidence type="ECO:0000256" key="1">
    <source>
        <dbReference type="ARBA" id="ARBA00001946"/>
    </source>
</evidence>
<keyword evidence="8 12" id="KW-0418">Kinase</keyword>
<feature type="region of interest" description="Disordered" evidence="16">
    <location>
        <begin position="829"/>
        <end position="858"/>
    </location>
</feature>
<dbReference type="EMBL" id="JAODUP010000721">
    <property type="protein sequence ID" value="KAK2144891.1"/>
    <property type="molecule type" value="Genomic_DNA"/>
</dbReference>
<feature type="active site" description="Proton acceptor" evidence="13">
    <location>
        <position position="161"/>
    </location>
</feature>
<evidence type="ECO:0000256" key="12">
    <source>
        <dbReference type="PIRNR" id="PIRNR000606"/>
    </source>
</evidence>
<dbReference type="EC" id="2.7.11.1" evidence="12"/>
<evidence type="ECO:0000256" key="10">
    <source>
        <dbReference type="ARBA" id="ARBA00047899"/>
    </source>
</evidence>
<evidence type="ECO:0000256" key="11">
    <source>
        <dbReference type="ARBA" id="ARBA00048679"/>
    </source>
</evidence>
<feature type="binding site" evidence="14">
    <location>
        <begin position="39"/>
        <end position="47"/>
    </location>
    <ligand>
        <name>ATP</name>
        <dbReference type="ChEBI" id="CHEBI:30616"/>
    </ligand>
</feature>
<dbReference type="AlphaFoldDB" id="A0AAD9J2F1"/>
<evidence type="ECO:0000313" key="19">
    <source>
        <dbReference type="EMBL" id="KAK2144891.1"/>
    </source>
</evidence>
<accession>A0AAD9J2F1</accession>
<proteinExistence type="inferred from homology"/>
<evidence type="ECO:0000256" key="6">
    <source>
        <dbReference type="ARBA" id="ARBA00022737"/>
    </source>
</evidence>
<feature type="region of interest" description="Disordered" evidence="16">
    <location>
        <begin position="725"/>
        <end position="791"/>
    </location>
</feature>
<reference evidence="19" key="1">
    <citation type="journal article" date="2023" name="Mol. Biol. Evol.">
        <title>Third-Generation Sequencing Reveals the Adaptive Role of the Epigenome in Three Deep-Sea Polychaetes.</title>
        <authorList>
            <person name="Perez M."/>
            <person name="Aroh O."/>
            <person name="Sun Y."/>
            <person name="Lan Y."/>
            <person name="Juniper S.K."/>
            <person name="Young C.R."/>
            <person name="Angers B."/>
            <person name="Qian P.Y."/>
        </authorList>
    </citation>
    <scope>NUCLEOTIDE SEQUENCE</scope>
    <source>
        <strain evidence="19">P08H-3</strain>
    </source>
</reference>
<dbReference type="InterPro" id="IPR008271">
    <property type="entry name" value="Ser/Thr_kinase_AS"/>
</dbReference>
<evidence type="ECO:0000259" key="18">
    <source>
        <dbReference type="PROSITE" id="PS51285"/>
    </source>
</evidence>
<keyword evidence="9 12" id="KW-0067">ATP-binding</keyword>
<evidence type="ECO:0000256" key="15">
    <source>
        <dbReference type="PROSITE-ProRule" id="PRU10141"/>
    </source>
</evidence>
<dbReference type="SMART" id="SM00133">
    <property type="entry name" value="S_TK_X"/>
    <property type="match status" value="1"/>
</dbReference>
<feature type="binding site" evidence="14">
    <location>
        <begin position="414"/>
        <end position="422"/>
    </location>
    <ligand>
        <name>ATP</name>
        <dbReference type="ChEBI" id="CHEBI:30616"/>
    </ligand>
</feature>
<comment type="similarity">
    <text evidence="2 12">Belongs to the protein kinase superfamily. AGC Ser/Thr protein kinase family. S6 kinase subfamily.</text>
</comment>
<dbReference type="InterPro" id="IPR017441">
    <property type="entry name" value="Protein_kinase_ATP_BS"/>
</dbReference>
<protein>
    <recommendedName>
        <fullName evidence="12">Ribosomal protein S6 kinase</fullName>
        <ecNumber evidence="12">2.7.11.1</ecNumber>
    </recommendedName>
</protein>
<evidence type="ECO:0000256" key="4">
    <source>
        <dbReference type="ARBA" id="ARBA00022553"/>
    </source>
</evidence>
<comment type="catalytic activity">
    <reaction evidence="11 12">
        <text>L-seryl-[protein] + ATP = O-phospho-L-seryl-[protein] + ADP + H(+)</text>
        <dbReference type="Rhea" id="RHEA:17989"/>
        <dbReference type="Rhea" id="RHEA-COMP:9863"/>
        <dbReference type="Rhea" id="RHEA-COMP:11604"/>
        <dbReference type="ChEBI" id="CHEBI:15378"/>
        <dbReference type="ChEBI" id="CHEBI:29999"/>
        <dbReference type="ChEBI" id="CHEBI:30616"/>
        <dbReference type="ChEBI" id="CHEBI:83421"/>
        <dbReference type="ChEBI" id="CHEBI:456216"/>
        <dbReference type="EC" id="2.7.11.1"/>
    </reaction>
</comment>
<dbReference type="PROSITE" id="PS00108">
    <property type="entry name" value="PROTEIN_KINASE_ST"/>
    <property type="match status" value="2"/>
</dbReference>
<evidence type="ECO:0000313" key="20">
    <source>
        <dbReference type="Proteomes" id="UP001208570"/>
    </source>
</evidence>
<dbReference type="PANTHER" id="PTHR24351">
    <property type="entry name" value="RIBOSOMAL PROTEIN S6 KINASE"/>
    <property type="match status" value="1"/>
</dbReference>
<feature type="binding site" evidence="14 15">
    <location>
        <position position="65"/>
    </location>
    <ligand>
        <name>ATP</name>
        <dbReference type="ChEBI" id="CHEBI:30616"/>
    </ligand>
</feature>
<keyword evidence="5 12" id="KW-0808">Transferase</keyword>
<dbReference type="FunFam" id="1.10.510.10:FF:000109">
    <property type="entry name" value="Ribosomal protein S6 kinase"/>
    <property type="match status" value="1"/>
</dbReference>
<evidence type="ECO:0000256" key="8">
    <source>
        <dbReference type="ARBA" id="ARBA00022777"/>
    </source>
</evidence>
<dbReference type="InterPro" id="IPR017892">
    <property type="entry name" value="Pkinase_C"/>
</dbReference>
<gene>
    <name evidence="19" type="ORF">LSH36_721g00050</name>
</gene>
<dbReference type="GO" id="GO:0035556">
    <property type="term" value="P:intracellular signal transduction"/>
    <property type="evidence" value="ECO:0007669"/>
    <property type="project" value="InterPro"/>
</dbReference>
<dbReference type="SUPFAM" id="SSF56112">
    <property type="entry name" value="Protein kinase-like (PK-like)"/>
    <property type="match status" value="2"/>
</dbReference>
<dbReference type="PROSITE" id="PS51285">
    <property type="entry name" value="AGC_KINASE_CTER"/>
    <property type="match status" value="1"/>
</dbReference>
<organism evidence="19 20">
    <name type="scientific">Paralvinella palmiformis</name>
    <dbReference type="NCBI Taxonomy" id="53620"/>
    <lineage>
        <taxon>Eukaryota</taxon>
        <taxon>Metazoa</taxon>
        <taxon>Spiralia</taxon>
        <taxon>Lophotrochozoa</taxon>
        <taxon>Annelida</taxon>
        <taxon>Polychaeta</taxon>
        <taxon>Sedentaria</taxon>
        <taxon>Canalipalpata</taxon>
        <taxon>Terebellida</taxon>
        <taxon>Terebelliformia</taxon>
        <taxon>Alvinellidae</taxon>
        <taxon>Paralvinella</taxon>
    </lineage>
</organism>
<evidence type="ECO:0000256" key="3">
    <source>
        <dbReference type="ARBA" id="ARBA00022527"/>
    </source>
</evidence>
<dbReference type="Pfam" id="PF00433">
    <property type="entry name" value="Pkinase_C"/>
    <property type="match status" value="1"/>
</dbReference>
<dbReference type="PIRSF" id="PIRSF000606">
    <property type="entry name" value="Ribsml_S6_kin_2"/>
    <property type="match status" value="1"/>
</dbReference>
<dbReference type="InterPro" id="IPR011009">
    <property type="entry name" value="Kinase-like_dom_sf"/>
</dbReference>
<dbReference type="PROSITE" id="PS00107">
    <property type="entry name" value="PROTEIN_KINASE_ATP"/>
    <property type="match status" value="2"/>
</dbReference>
<keyword evidence="3 12" id="KW-0723">Serine/threonine-protein kinase</keyword>
<feature type="domain" description="AGC-kinase C-terminal" evidence="18">
    <location>
        <begin position="302"/>
        <end position="370"/>
    </location>
</feature>
<dbReference type="InterPro" id="IPR000719">
    <property type="entry name" value="Prot_kinase_dom"/>
</dbReference>
<evidence type="ECO:0000256" key="9">
    <source>
        <dbReference type="ARBA" id="ARBA00022840"/>
    </source>
</evidence>
<feature type="compositionally biased region" description="Low complexity" evidence="16">
    <location>
        <begin position="837"/>
        <end position="852"/>
    </location>
</feature>
<dbReference type="GO" id="GO:0004674">
    <property type="term" value="F:protein serine/threonine kinase activity"/>
    <property type="evidence" value="ECO:0007669"/>
    <property type="project" value="UniProtKB-KW"/>
</dbReference>
<name>A0AAD9J2F1_9ANNE</name>